<accession>A0A919TFF8</accession>
<dbReference type="Proteomes" id="UP000677082">
    <property type="component" value="Unassembled WGS sequence"/>
</dbReference>
<keyword evidence="2" id="KW-1185">Reference proteome</keyword>
<comment type="caution">
    <text evidence="1">The sequence shown here is derived from an EMBL/GenBank/DDBJ whole genome shotgun (WGS) entry which is preliminary data.</text>
</comment>
<evidence type="ECO:0000313" key="1">
    <source>
        <dbReference type="EMBL" id="GIM93041.1"/>
    </source>
</evidence>
<dbReference type="EMBL" id="BOQN01000062">
    <property type="protein sequence ID" value="GIM93041.1"/>
    <property type="molecule type" value="Genomic_DNA"/>
</dbReference>
<sequence length="50" mass="5270">MLGASVPWLLSAVVAAALLRGKRVRRRDLIPLGTYPIVGALLTGILTQDG</sequence>
<dbReference type="AlphaFoldDB" id="A0A919TFF8"/>
<proteinExistence type="predicted"/>
<name>A0A919TFF8_9ACTN</name>
<organism evidence="1 2">
    <name type="scientific">Paractinoplanes toevensis</name>
    <dbReference type="NCBI Taxonomy" id="571911"/>
    <lineage>
        <taxon>Bacteria</taxon>
        <taxon>Bacillati</taxon>
        <taxon>Actinomycetota</taxon>
        <taxon>Actinomycetes</taxon>
        <taxon>Micromonosporales</taxon>
        <taxon>Micromonosporaceae</taxon>
        <taxon>Paractinoplanes</taxon>
    </lineage>
</organism>
<evidence type="ECO:0000313" key="2">
    <source>
        <dbReference type="Proteomes" id="UP000677082"/>
    </source>
</evidence>
<gene>
    <name evidence="1" type="ORF">Ato02nite_048340</name>
</gene>
<reference evidence="1 2" key="1">
    <citation type="submission" date="2021-03" db="EMBL/GenBank/DDBJ databases">
        <title>Whole genome shotgun sequence of Actinoplanes toevensis NBRC 105298.</title>
        <authorList>
            <person name="Komaki H."/>
            <person name="Tamura T."/>
        </authorList>
    </citation>
    <scope>NUCLEOTIDE SEQUENCE [LARGE SCALE GENOMIC DNA]</scope>
    <source>
        <strain evidence="1 2">NBRC 105298</strain>
    </source>
</reference>
<protein>
    <submittedName>
        <fullName evidence="1">Uncharacterized protein</fullName>
    </submittedName>
</protein>